<feature type="transmembrane region" description="Helical" evidence="5">
    <location>
        <begin position="215"/>
        <end position="232"/>
    </location>
</feature>
<keyword evidence="8" id="KW-1185">Reference proteome</keyword>
<comment type="caution">
    <text evidence="7">The sequence shown here is derived from an EMBL/GenBank/DDBJ whole genome shotgun (WGS) entry which is preliminary data.</text>
</comment>
<evidence type="ECO:0000256" key="2">
    <source>
        <dbReference type="ARBA" id="ARBA00022692"/>
    </source>
</evidence>
<feature type="domain" description="O-antigen ligase-related" evidence="6">
    <location>
        <begin position="437"/>
        <end position="531"/>
    </location>
</feature>
<feature type="transmembrane region" description="Helical" evidence="5">
    <location>
        <begin position="262"/>
        <end position="278"/>
    </location>
</feature>
<accession>A0A1V4SIE5</accession>
<feature type="transmembrane region" description="Helical" evidence="5">
    <location>
        <begin position="524"/>
        <end position="546"/>
    </location>
</feature>
<feature type="transmembrane region" description="Helical" evidence="5">
    <location>
        <begin position="12"/>
        <end position="33"/>
    </location>
</feature>
<keyword evidence="4 5" id="KW-0472">Membrane</keyword>
<dbReference type="GO" id="GO:0016020">
    <property type="term" value="C:membrane"/>
    <property type="evidence" value="ECO:0007669"/>
    <property type="project" value="UniProtKB-SubCell"/>
</dbReference>
<feature type="transmembrane region" description="Helical" evidence="5">
    <location>
        <begin position="553"/>
        <end position="574"/>
    </location>
</feature>
<dbReference type="PANTHER" id="PTHR37422">
    <property type="entry name" value="TEICHURONIC ACID BIOSYNTHESIS PROTEIN TUAE"/>
    <property type="match status" value="1"/>
</dbReference>
<feature type="transmembrane region" description="Helical" evidence="5">
    <location>
        <begin position="53"/>
        <end position="77"/>
    </location>
</feature>
<proteinExistence type="predicted"/>
<keyword evidence="2 5" id="KW-0812">Transmembrane</keyword>
<feature type="transmembrane region" description="Helical" evidence="5">
    <location>
        <begin position="580"/>
        <end position="599"/>
    </location>
</feature>
<feature type="transmembrane region" description="Helical" evidence="5">
    <location>
        <begin position="89"/>
        <end position="109"/>
    </location>
</feature>
<dbReference type="AlphaFoldDB" id="A0A1V4SIE5"/>
<feature type="transmembrane region" description="Helical" evidence="5">
    <location>
        <begin position="121"/>
        <end position="142"/>
    </location>
</feature>
<evidence type="ECO:0000313" key="7">
    <source>
        <dbReference type="EMBL" id="OPX43584.1"/>
    </source>
</evidence>
<keyword evidence="7" id="KW-0436">Ligase</keyword>
<dbReference type="STRING" id="48256.CLHUN_25220"/>
<dbReference type="InterPro" id="IPR051533">
    <property type="entry name" value="WaaL-like"/>
</dbReference>
<gene>
    <name evidence="7" type="ORF">CLHUN_25220</name>
</gene>
<protein>
    <submittedName>
        <fullName evidence="7">O-antigen ligase</fullName>
    </submittedName>
</protein>
<dbReference type="PANTHER" id="PTHR37422:SF13">
    <property type="entry name" value="LIPOPOLYSACCHARIDE BIOSYNTHESIS PROTEIN PA4999-RELATED"/>
    <property type="match status" value="1"/>
</dbReference>
<dbReference type="OrthoDB" id="1762823at2"/>
<feature type="transmembrane region" description="Helical" evidence="5">
    <location>
        <begin position="290"/>
        <end position="314"/>
    </location>
</feature>
<evidence type="ECO:0000313" key="8">
    <source>
        <dbReference type="Proteomes" id="UP000191554"/>
    </source>
</evidence>
<keyword evidence="3 5" id="KW-1133">Transmembrane helix</keyword>
<reference evidence="7 8" key="1">
    <citation type="submission" date="2017-03" db="EMBL/GenBank/DDBJ databases">
        <title>Genome sequence of Clostridium hungatei DSM 14427.</title>
        <authorList>
            <person name="Poehlein A."/>
            <person name="Daniel R."/>
        </authorList>
    </citation>
    <scope>NUCLEOTIDE SEQUENCE [LARGE SCALE GENOMIC DNA]</scope>
    <source>
        <strain evidence="7 8">DSM 14427</strain>
    </source>
</reference>
<evidence type="ECO:0000259" key="6">
    <source>
        <dbReference type="Pfam" id="PF04932"/>
    </source>
</evidence>
<comment type="subcellular location">
    <subcellularLocation>
        <location evidence="1">Membrane</location>
        <topology evidence="1">Multi-pass membrane protein</topology>
    </subcellularLocation>
</comment>
<dbReference type="GO" id="GO:0016874">
    <property type="term" value="F:ligase activity"/>
    <property type="evidence" value="ECO:0007669"/>
    <property type="project" value="UniProtKB-KW"/>
</dbReference>
<dbReference type="RefSeq" id="WP_080064946.1">
    <property type="nucleotide sequence ID" value="NZ_MZGX01000016.1"/>
</dbReference>
<evidence type="ECO:0000256" key="5">
    <source>
        <dbReference type="SAM" id="Phobius"/>
    </source>
</evidence>
<name>A0A1V4SIE5_RUMHU</name>
<sequence>MSKKKVLSNDSYVKIIPLALILLIVPLIVHLKTVTLTGASLLFSPNSDSYPDFFNYFKAIWLGTLTVISFLVCLWYFYFKKFTFKISKLFIPLGIYYLGVITSTVLSDYKHQSLFGFNDRFEGFLILTCYLVTCFLAAHFITYEKDVKILFGALVLSAVIISLLGISQFWGFDILQSDFGKHLMLSANDYKEIGESLEFKFPTRYIYATLYNPNYVGSYFSMLFPISLVFFLFSNSLKYKILSGIFSCLTFITLVGCLSSTGYIASFIAILFILLILYKKIIKSWKSVIPLFLCLVGILFFMNITAEGTLLAGFTKSITQSENNSPNAEIAATTKPDNSLKDIKLVKNSASIITVDNVLNIQFDNSTYQCIFSDKAGNSLDFKIDETDNKTLIFNDPRYEGIKVIVDGAIFNITTSNTVFNICVNKDSGYFKFMDYRGNQVDIVDVEKFGFEGKETFASSRGYIWSRTIPLLKDTIFWGHGPDTYAFVFPQNDFLGKVKGLSTPYMIVDKPHNMFLQISVNTGLLSLFAFLVFIIWYAIVSIKLYIMNRSDNIYFISGVSCLVAVIGFMVSALANDSVISVSPVFWIILGVGIASNRLYRSHLSNINLKV</sequence>
<evidence type="ECO:0000256" key="1">
    <source>
        <dbReference type="ARBA" id="ARBA00004141"/>
    </source>
</evidence>
<evidence type="ECO:0000256" key="3">
    <source>
        <dbReference type="ARBA" id="ARBA00022989"/>
    </source>
</evidence>
<dbReference type="InterPro" id="IPR007016">
    <property type="entry name" value="O-antigen_ligase-rel_domated"/>
</dbReference>
<evidence type="ECO:0000256" key="4">
    <source>
        <dbReference type="ARBA" id="ARBA00023136"/>
    </source>
</evidence>
<dbReference type="Proteomes" id="UP000191554">
    <property type="component" value="Unassembled WGS sequence"/>
</dbReference>
<organism evidence="7 8">
    <name type="scientific">Ruminiclostridium hungatei</name>
    <name type="common">Clostridium hungatei</name>
    <dbReference type="NCBI Taxonomy" id="48256"/>
    <lineage>
        <taxon>Bacteria</taxon>
        <taxon>Bacillati</taxon>
        <taxon>Bacillota</taxon>
        <taxon>Clostridia</taxon>
        <taxon>Eubacteriales</taxon>
        <taxon>Oscillospiraceae</taxon>
        <taxon>Ruminiclostridium</taxon>
    </lineage>
</organism>
<dbReference type="Pfam" id="PF04932">
    <property type="entry name" value="Wzy_C"/>
    <property type="match status" value="1"/>
</dbReference>
<feature type="transmembrane region" description="Helical" evidence="5">
    <location>
        <begin position="239"/>
        <end position="256"/>
    </location>
</feature>
<dbReference type="EMBL" id="MZGX01000016">
    <property type="protein sequence ID" value="OPX43584.1"/>
    <property type="molecule type" value="Genomic_DNA"/>
</dbReference>
<feature type="transmembrane region" description="Helical" evidence="5">
    <location>
        <begin position="149"/>
        <end position="170"/>
    </location>
</feature>